<dbReference type="PANTHER" id="PTHR42933:SF3">
    <property type="entry name" value="TYPE I RESTRICTION ENZYME MJAVIII METHYLASE SUBUNIT"/>
    <property type="match status" value="1"/>
</dbReference>
<organism evidence="10 11">
    <name type="scientific">Candidatus Roizmanbacteria bacterium CG_4_10_14_3_um_filter_39_13</name>
    <dbReference type="NCBI Taxonomy" id="1974831"/>
    <lineage>
        <taxon>Bacteria</taxon>
        <taxon>Candidatus Roizmaniibacteriota</taxon>
    </lineage>
</organism>
<dbReference type="InterPro" id="IPR003356">
    <property type="entry name" value="DNA_methylase_A-5"/>
</dbReference>
<keyword evidence="5" id="KW-0949">S-adenosyl-L-methionine</keyword>
<evidence type="ECO:0000256" key="1">
    <source>
        <dbReference type="ARBA" id="ARBA00006594"/>
    </source>
</evidence>
<dbReference type="Pfam" id="PF02384">
    <property type="entry name" value="N6_Mtase"/>
    <property type="match status" value="1"/>
</dbReference>
<evidence type="ECO:0000256" key="4">
    <source>
        <dbReference type="ARBA" id="ARBA00022679"/>
    </source>
</evidence>
<dbReference type="GO" id="GO:0003677">
    <property type="term" value="F:DNA binding"/>
    <property type="evidence" value="ECO:0007669"/>
    <property type="project" value="InterPro"/>
</dbReference>
<dbReference type="AlphaFoldDB" id="A0A2M7LJZ4"/>
<reference evidence="11" key="1">
    <citation type="submission" date="2017-09" db="EMBL/GenBank/DDBJ databases">
        <title>Depth-based differentiation of microbial function through sediment-hosted aquifers and enrichment of novel symbionts in the deep terrestrial subsurface.</title>
        <authorList>
            <person name="Probst A.J."/>
            <person name="Ladd B."/>
            <person name="Jarett J.K."/>
            <person name="Geller-Mcgrath D.E."/>
            <person name="Sieber C.M.K."/>
            <person name="Emerson J.B."/>
            <person name="Anantharaman K."/>
            <person name="Thomas B.C."/>
            <person name="Malmstrom R."/>
            <person name="Stieglmeier M."/>
            <person name="Klingl A."/>
            <person name="Woyke T."/>
            <person name="Ryan C.M."/>
            <person name="Banfield J.F."/>
        </authorList>
    </citation>
    <scope>NUCLEOTIDE SEQUENCE [LARGE SCALE GENOMIC DNA]</scope>
</reference>
<evidence type="ECO:0000259" key="9">
    <source>
        <dbReference type="Pfam" id="PF12161"/>
    </source>
</evidence>
<evidence type="ECO:0000256" key="2">
    <source>
        <dbReference type="ARBA" id="ARBA00011900"/>
    </source>
</evidence>
<evidence type="ECO:0000259" key="8">
    <source>
        <dbReference type="Pfam" id="PF02384"/>
    </source>
</evidence>
<dbReference type="InterPro" id="IPR038333">
    <property type="entry name" value="T1MK-like_N_sf"/>
</dbReference>
<keyword evidence="3" id="KW-0489">Methyltransferase</keyword>
<comment type="catalytic activity">
    <reaction evidence="7">
        <text>a 2'-deoxyadenosine in DNA + S-adenosyl-L-methionine = an N(6)-methyl-2'-deoxyadenosine in DNA + S-adenosyl-L-homocysteine + H(+)</text>
        <dbReference type="Rhea" id="RHEA:15197"/>
        <dbReference type="Rhea" id="RHEA-COMP:12418"/>
        <dbReference type="Rhea" id="RHEA-COMP:12419"/>
        <dbReference type="ChEBI" id="CHEBI:15378"/>
        <dbReference type="ChEBI" id="CHEBI:57856"/>
        <dbReference type="ChEBI" id="CHEBI:59789"/>
        <dbReference type="ChEBI" id="CHEBI:90615"/>
        <dbReference type="ChEBI" id="CHEBI:90616"/>
        <dbReference type="EC" id="2.1.1.72"/>
    </reaction>
</comment>
<dbReference type="GO" id="GO:0032259">
    <property type="term" value="P:methylation"/>
    <property type="evidence" value="ECO:0007669"/>
    <property type="project" value="UniProtKB-KW"/>
</dbReference>
<dbReference type="Gene3D" id="3.40.50.150">
    <property type="entry name" value="Vaccinia Virus protein VP39"/>
    <property type="match status" value="1"/>
</dbReference>
<comment type="caution">
    <text evidence="10">The sequence shown here is derived from an EMBL/GenBank/DDBJ whole genome shotgun (WGS) entry which is preliminary data.</text>
</comment>
<feature type="domain" description="DNA methylase adenine-specific" evidence="8">
    <location>
        <begin position="156"/>
        <end position="465"/>
    </location>
</feature>
<protein>
    <recommendedName>
        <fullName evidence="2">site-specific DNA-methyltransferase (adenine-specific)</fullName>
        <ecNumber evidence="2">2.1.1.72</ecNumber>
    </recommendedName>
</protein>
<keyword evidence="6" id="KW-0680">Restriction system</keyword>
<dbReference type="InterPro" id="IPR004546">
    <property type="entry name" value="Restrct_endonuc_T1M"/>
</dbReference>
<keyword evidence="4" id="KW-0808">Transferase</keyword>
<evidence type="ECO:0000256" key="3">
    <source>
        <dbReference type="ARBA" id="ARBA00022603"/>
    </source>
</evidence>
<dbReference type="InterPro" id="IPR051537">
    <property type="entry name" value="DNA_Adenine_Mtase"/>
</dbReference>
<name>A0A2M7LJZ4_9BACT</name>
<feature type="domain" description="N6 adenine-specific DNA methyltransferase N-terminal" evidence="9">
    <location>
        <begin position="12"/>
        <end position="146"/>
    </location>
</feature>
<gene>
    <name evidence="10" type="ORF">COZ40_03485</name>
</gene>
<dbReference type="GO" id="GO:0009007">
    <property type="term" value="F:site-specific DNA-methyltransferase (adenine-specific) activity"/>
    <property type="evidence" value="ECO:0007669"/>
    <property type="project" value="UniProtKB-EC"/>
</dbReference>
<dbReference type="GO" id="GO:0009307">
    <property type="term" value="P:DNA restriction-modification system"/>
    <property type="evidence" value="ECO:0007669"/>
    <property type="project" value="UniProtKB-KW"/>
</dbReference>
<dbReference type="PANTHER" id="PTHR42933">
    <property type="entry name" value="SLR6095 PROTEIN"/>
    <property type="match status" value="1"/>
</dbReference>
<evidence type="ECO:0000256" key="6">
    <source>
        <dbReference type="ARBA" id="ARBA00022747"/>
    </source>
</evidence>
<dbReference type="EC" id="2.1.1.72" evidence="2"/>
<dbReference type="Pfam" id="PF12161">
    <property type="entry name" value="HsdM_N"/>
    <property type="match status" value="1"/>
</dbReference>
<dbReference type="InterPro" id="IPR029063">
    <property type="entry name" value="SAM-dependent_MTases_sf"/>
</dbReference>
<dbReference type="Gene3D" id="1.20.1260.30">
    <property type="match status" value="1"/>
</dbReference>
<accession>A0A2M7LJZ4</accession>
<sequence>MSTQTIYSQEELNKILWAAADSSRSSVDAGIYKDYALTVLFFKYVSDLNKKQYAEYKKRFGSDEKRIEEKMKLDRFYLPPKSSFDYVYSKIEEDNIGEEINKALHKIEDTNKEKLEGVFNVDFNSESILGKLDQRNKMLRNLIQDFAKIDLSNVGDDIIGNSYMYMIERFGADAGKKAGEFFTTKSVAKLVAMLAEPKEGDRICDPACGSGGLLLLAGLEVEKKGSKNYALYGQESTGSTYQLARMNMFLHGKDSARLEWGDTLNNPLLVENDHLMHFDVVTANPPFSLKKWGAEHAEADKYNRFWRGVPPKDKGDFAFITHMIETAKPKTGRVAVIVPHGVLFRGGAEGKIREQLLKENIIDSVIGLPAGLFQTTGIPVAILIIDRSREIGGKNENKKDIFFIEASKEFKHGKAKNILTEENITKIFSTYKNRKDVEKFSRKVAFNEIKENDFNLNITRYVDTFVEDAPIDIQANLKELAAIEPELLKLEKQMGEYLKELGIK</sequence>
<evidence type="ECO:0000313" key="11">
    <source>
        <dbReference type="Proteomes" id="UP000228500"/>
    </source>
</evidence>
<dbReference type="PRINTS" id="PR00507">
    <property type="entry name" value="N12N6MTFRASE"/>
</dbReference>
<proteinExistence type="inferred from homology"/>
<evidence type="ECO:0000313" key="10">
    <source>
        <dbReference type="EMBL" id="PIX68395.1"/>
    </source>
</evidence>
<dbReference type="EMBL" id="PFJH01000144">
    <property type="protein sequence ID" value="PIX68395.1"/>
    <property type="molecule type" value="Genomic_DNA"/>
</dbReference>
<dbReference type="Proteomes" id="UP000228500">
    <property type="component" value="Unassembled WGS sequence"/>
</dbReference>
<dbReference type="GO" id="GO:0008170">
    <property type="term" value="F:N-methyltransferase activity"/>
    <property type="evidence" value="ECO:0007669"/>
    <property type="project" value="InterPro"/>
</dbReference>
<dbReference type="NCBIfam" id="TIGR00497">
    <property type="entry name" value="hsdM"/>
    <property type="match status" value="1"/>
</dbReference>
<dbReference type="SUPFAM" id="SSF53335">
    <property type="entry name" value="S-adenosyl-L-methionine-dependent methyltransferases"/>
    <property type="match status" value="1"/>
</dbReference>
<evidence type="ECO:0000256" key="7">
    <source>
        <dbReference type="ARBA" id="ARBA00047942"/>
    </source>
</evidence>
<dbReference type="InterPro" id="IPR022749">
    <property type="entry name" value="D12N6_MeTrfase_N"/>
</dbReference>
<comment type="similarity">
    <text evidence="1">Belongs to the N(4)/N(6)-methyltransferase family.</text>
</comment>
<evidence type="ECO:0000256" key="5">
    <source>
        <dbReference type="ARBA" id="ARBA00022691"/>
    </source>
</evidence>